<evidence type="ECO:0008006" key="4">
    <source>
        <dbReference type="Google" id="ProtNLM"/>
    </source>
</evidence>
<dbReference type="InParanoid" id="A0A1B7MPM9"/>
<reference evidence="2 3" key="1">
    <citation type="submission" date="2016-06" db="EMBL/GenBank/DDBJ databases">
        <title>Comparative genomics of the ectomycorrhizal sister species Rhizopogon vinicolor and Rhizopogon vesiculosus (Basidiomycota: Boletales) reveals a divergence of the mating type B locus.</title>
        <authorList>
            <consortium name="DOE Joint Genome Institute"/>
            <person name="Mujic A.B."/>
            <person name="Kuo A."/>
            <person name="Tritt A."/>
            <person name="Lipzen A."/>
            <person name="Chen C."/>
            <person name="Johnson J."/>
            <person name="Sharma A."/>
            <person name="Barry K."/>
            <person name="Grigoriev I.V."/>
            <person name="Spatafora J.W."/>
        </authorList>
    </citation>
    <scope>NUCLEOTIDE SEQUENCE [LARGE SCALE GENOMIC DNA]</scope>
    <source>
        <strain evidence="2 3">AM-OR11-026</strain>
    </source>
</reference>
<accession>A0A1B7MPM9</accession>
<dbReference type="AlphaFoldDB" id="A0A1B7MPM9"/>
<proteinExistence type="predicted"/>
<gene>
    <name evidence="2" type="ORF">K503DRAFT_859149</name>
</gene>
<dbReference type="EMBL" id="KV448599">
    <property type="protein sequence ID" value="OAX34537.1"/>
    <property type="molecule type" value="Genomic_DNA"/>
</dbReference>
<feature type="signal peptide" evidence="1">
    <location>
        <begin position="1"/>
        <end position="25"/>
    </location>
</feature>
<feature type="chain" id="PRO_5008597460" description="Cyanovirin-N domain-containing protein" evidence="1">
    <location>
        <begin position="26"/>
        <end position="269"/>
    </location>
</feature>
<protein>
    <recommendedName>
        <fullName evidence="4">Cyanovirin-N domain-containing protein</fullName>
    </recommendedName>
</protein>
<evidence type="ECO:0000313" key="2">
    <source>
        <dbReference type="EMBL" id="OAX34537.1"/>
    </source>
</evidence>
<keyword evidence="1" id="KW-0732">Signal</keyword>
<evidence type="ECO:0000313" key="3">
    <source>
        <dbReference type="Proteomes" id="UP000092154"/>
    </source>
</evidence>
<name>A0A1B7MPM9_9AGAM</name>
<sequence>MKFFSQCSLTAMSISIAALAGIATATDPNGGSCANADQYECGVLTGYNSGNAFAFWLLNCAPVRTAVPLSMEATVMVNHTNAPKRKIWYWCWGRIFGAFGTHQMLTFDSWGCAYRVRKMLNKTLWDWPTPFGRTYVHVDDVCFWVDPGPLLPLQQQTPTADTAPKQYECGVLAGYNSGYAFAFWCTSDNKIEVARLCTCPDCCTIINKGDVDYELFARTEEEDLSPGGTGAGEDFLGLLEYKRYCLMNMCGTLWDWSTVCQFGNGTSRY</sequence>
<keyword evidence="3" id="KW-1185">Reference proteome</keyword>
<dbReference type="Proteomes" id="UP000092154">
    <property type="component" value="Unassembled WGS sequence"/>
</dbReference>
<evidence type="ECO:0000256" key="1">
    <source>
        <dbReference type="SAM" id="SignalP"/>
    </source>
</evidence>
<organism evidence="2 3">
    <name type="scientific">Rhizopogon vinicolor AM-OR11-026</name>
    <dbReference type="NCBI Taxonomy" id="1314800"/>
    <lineage>
        <taxon>Eukaryota</taxon>
        <taxon>Fungi</taxon>
        <taxon>Dikarya</taxon>
        <taxon>Basidiomycota</taxon>
        <taxon>Agaricomycotina</taxon>
        <taxon>Agaricomycetes</taxon>
        <taxon>Agaricomycetidae</taxon>
        <taxon>Boletales</taxon>
        <taxon>Suillineae</taxon>
        <taxon>Rhizopogonaceae</taxon>
        <taxon>Rhizopogon</taxon>
    </lineage>
</organism>